<dbReference type="EMBL" id="JAYMYQ010000004">
    <property type="protein sequence ID" value="KAK7336548.1"/>
    <property type="molecule type" value="Genomic_DNA"/>
</dbReference>
<comment type="caution">
    <text evidence="2">The sequence shown here is derived from an EMBL/GenBank/DDBJ whole genome shotgun (WGS) entry which is preliminary data.</text>
</comment>
<reference evidence="2 3" key="1">
    <citation type="submission" date="2024-01" db="EMBL/GenBank/DDBJ databases">
        <title>The genomes of 5 underutilized Papilionoideae crops provide insights into root nodulation and disease resistanc.</title>
        <authorList>
            <person name="Jiang F."/>
        </authorList>
    </citation>
    <scope>NUCLEOTIDE SEQUENCE [LARGE SCALE GENOMIC DNA]</scope>
    <source>
        <strain evidence="2">LVBAO_FW01</strain>
        <tissue evidence="2">Leaves</tissue>
    </source>
</reference>
<accession>A0AAN9LN82</accession>
<evidence type="ECO:0000313" key="3">
    <source>
        <dbReference type="Proteomes" id="UP001367508"/>
    </source>
</evidence>
<keyword evidence="1" id="KW-1133">Transmembrane helix</keyword>
<dbReference type="Proteomes" id="UP001367508">
    <property type="component" value="Unassembled WGS sequence"/>
</dbReference>
<protein>
    <submittedName>
        <fullName evidence="2">Uncharacterized protein</fullName>
    </submittedName>
</protein>
<name>A0AAN9LN82_CANGL</name>
<gene>
    <name evidence="2" type="ORF">VNO77_17092</name>
</gene>
<keyword evidence="1" id="KW-0472">Membrane</keyword>
<keyword evidence="3" id="KW-1185">Reference proteome</keyword>
<organism evidence="2 3">
    <name type="scientific">Canavalia gladiata</name>
    <name type="common">Sword bean</name>
    <name type="synonym">Dolichos gladiatus</name>
    <dbReference type="NCBI Taxonomy" id="3824"/>
    <lineage>
        <taxon>Eukaryota</taxon>
        <taxon>Viridiplantae</taxon>
        <taxon>Streptophyta</taxon>
        <taxon>Embryophyta</taxon>
        <taxon>Tracheophyta</taxon>
        <taxon>Spermatophyta</taxon>
        <taxon>Magnoliopsida</taxon>
        <taxon>eudicotyledons</taxon>
        <taxon>Gunneridae</taxon>
        <taxon>Pentapetalae</taxon>
        <taxon>rosids</taxon>
        <taxon>fabids</taxon>
        <taxon>Fabales</taxon>
        <taxon>Fabaceae</taxon>
        <taxon>Papilionoideae</taxon>
        <taxon>50 kb inversion clade</taxon>
        <taxon>NPAAA clade</taxon>
        <taxon>indigoferoid/millettioid clade</taxon>
        <taxon>Phaseoleae</taxon>
        <taxon>Canavalia</taxon>
    </lineage>
</organism>
<proteinExistence type="predicted"/>
<feature type="transmembrane region" description="Helical" evidence="1">
    <location>
        <begin position="59"/>
        <end position="79"/>
    </location>
</feature>
<sequence length="81" mass="8956">MYGLDSASSNLCGMTALSPVFILVTEQPASHCVTGYFVEPMKPRPKLLKEKSESSDKGWWFLLWNSVVTLSVVLVIVAFGF</sequence>
<evidence type="ECO:0000256" key="1">
    <source>
        <dbReference type="SAM" id="Phobius"/>
    </source>
</evidence>
<keyword evidence="1" id="KW-0812">Transmembrane</keyword>
<dbReference type="AlphaFoldDB" id="A0AAN9LN82"/>
<evidence type="ECO:0000313" key="2">
    <source>
        <dbReference type="EMBL" id="KAK7336548.1"/>
    </source>
</evidence>